<dbReference type="GO" id="GO:0004867">
    <property type="term" value="F:serine-type endopeptidase inhibitor activity"/>
    <property type="evidence" value="ECO:0007669"/>
    <property type="project" value="UniProtKB-KW"/>
</dbReference>
<sequence length="148" mass="16395">LTTFLICTEASRLIRTPRSCPAHSHFESCGSMCRERCNEELPLACPLACYVGCVCDEGYVMDKNDNCVKREDCPAPRAAKAVRYLSRVRRQARCGPNEHYTTCGTACEPTCGKPLADLCTMECVPDVCQCNPGFFRHATKGCVRQSQC</sequence>
<dbReference type="Gene3D" id="2.10.25.10">
    <property type="entry name" value="Laminin"/>
    <property type="match status" value="2"/>
</dbReference>
<protein>
    <submittedName>
        <fullName evidence="6">TIL domain-containing protein</fullName>
    </submittedName>
</protein>
<evidence type="ECO:0000256" key="1">
    <source>
        <dbReference type="ARBA" id="ARBA00007611"/>
    </source>
</evidence>
<feature type="domain" description="TIL" evidence="5">
    <location>
        <begin position="94"/>
        <end position="148"/>
    </location>
</feature>
<accession>A0A0N4VGY0</accession>
<name>A0A0N4VGY0_ENTVE</name>
<evidence type="ECO:0000313" key="6">
    <source>
        <dbReference type="WBParaSite" id="EVEC_0001006901-mRNA-1"/>
    </source>
</evidence>
<dbReference type="InterPro" id="IPR036084">
    <property type="entry name" value="Ser_inhib-like_sf"/>
</dbReference>
<dbReference type="InterPro" id="IPR051368">
    <property type="entry name" value="SerProtInhib-TIL_Domain"/>
</dbReference>
<dbReference type="Pfam" id="PF01826">
    <property type="entry name" value="TIL"/>
    <property type="match status" value="2"/>
</dbReference>
<proteinExistence type="inferred from homology"/>
<keyword evidence="3" id="KW-0722">Serine protease inhibitor</keyword>
<dbReference type="PANTHER" id="PTHR23259:SF70">
    <property type="entry name" value="ACCESSORY GLAND PROTEIN ACP62F-RELATED"/>
    <property type="match status" value="1"/>
</dbReference>
<evidence type="ECO:0000256" key="4">
    <source>
        <dbReference type="ARBA" id="ARBA00023157"/>
    </source>
</evidence>
<organism evidence="6">
    <name type="scientific">Enterobius vermicularis</name>
    <name type="common">Human pinworm</name>
    <dbReference type="NCBI Taxonomy" id="51028"/>
    <lineage>
        <taxon>Eukaryota</taxon>
        <taxon>Metazoa</taxon>
        <taxon>Ecdysozoa</taxon>
        <taxon>Nematoda</taxon>
        <taxon>Chromadorea</taxon>
        <taxon>Rhabditida</taxon>
        <taxon>Spirurina</taxon>
        <taxon>Oxyuridomorpha</taxon>
        <taxon>Oxyuroidea</taxon>
        <taxon>Oxyuridae</taxon>
        <taxon>Enterobius</taxon>
    </lineage>
</organism>
<evidence type="ECO:0000259" key="5">
    <source>
        <dbReference type="Pfam" id="PF01826"/>
    </source>
</evidence>
<dbReference type="SUPFAM" id="SSF57567">
    <property type="entry name" value="Serine protease inhibitors"/>
    <property type="match status" value="2"/>
</dbReference>
<keyword evidence="4" id="KW-1015">Disulfide bond</keyword>
<dbReference type="PANTHER" id="PTHR23259">
    <property type="entry name" value="RIDDLE"/>
    <property type="match status" value="1"/>
</dbReference>
<evidence type="ECO:0000256" key="2">
    <source>
        <dbReference type="ARBA" id="ARBA00022690"/>
    </source>
</evidence>
<dbReference type="CDD" id="cd19941">
    <property type="entry name" value="TIL"/>
    <property type="match status" value="2"/>
</dbReference>
<keyword evidence="2" id="KW-0646">Protease inhibitor</keyword>
<dbReference type="InterPro" id="IPR002919">
    <property type="entry name" value="TIL_dom"/>
</dbReference>
<feature type="domain" description="TIL" evidence="5">
    <location>
        <begin position="20"/>
        <end position="73"/>
    </location>
</feature>
<dbReference type="AlphaFoldDB" id="A0A0N4VGY0"/>
<dbReference type="WBParaSite" id="EVEC_0001006901-mRNA-1">
    <property type="protein sequence ID" value="EVEC_0001006901-mRNA-1"/>
    <property type="gene ID" value="EVEC_0001006901"/>
</dbReference>
<dbReference type="FunFam" id="2.10.25.10:FF:000055">
    <property type="entry name" value="alpha-tectorin isoform X1"/>
    <property type="match status" value="1"/>
</dbReference>
<evidence type="ECO:0000256" key="3">
    <source>
        <dbReference type="ARBA" id="ARBA00022900"/>
    </source>
</evidence>
<reference evidence="6" key="1">
    <citation type="submission" date="2017-02" db="UniProtKB">
        <authorList>
            <consortium name="WormBaseParasite"/>
        </authorList>
    </citation>
    <scope>IDENTIFICATION</scope>
</reference>
<comment type="similarity">
    <text evidence="1">Belongs to the serine protease inhibitor-like (TIL domain-containing) family.</text>
</comment>